<dbReference type="InterPro" id="IPR011051">
    <property type="entry name" value="RmlC_Cupin_sf"/>
</dbReference>
<dbReference type="PANTHER" id="PTHR40112:SF1">
    <property type="entry name" value="H2HPP ISOMERASE"/>
    <property type="match status" value="1"/>
</dbReference>
<evidence type="ECO:0000259" key="1">
    <source>
        <dbReference type="Pfam" id="PF07883"/>
    </source>
</evidence>
<dbReference type="InterPro" id="IPR025499">
    <property type="entry name" value="KdgF"/>
</dbReference>
<dbReference type="InterPro" id="IPR014710">
    <property type="entry name" value="RmlC-like_jellyroll"/>
</dbReference>
<dbReference type="Gene3D" id="2.60.120.10">
    <property type="entry name" value="Jelly Rolls"/>
    <property type="match status" value="1"/>
</dbReference>
<proteinExistence type="predicted"/>
<dbReference type="PANTHER" id="PTHR40112">
    <property type="entry name" value="H2HPP ISOMERASE"/>
    <property type="match status" value="1"/>
</dbReference>
<dbReference type="EMBL" id="JAPWGM010000001">
    <property type="protein sequence ID" value="MCZ4242442.1"/>
    <property type="molecule type" value="Genomic_DNA"/>
</dbReference>
<comment type="caution">
    <text evidence="2">The sequence shown here is derived from an EMBL/GenBank/DDBJ whole genome shotgun (WGS) entry which is preliminary data.</text>
</comment>
<feature type="domain" description="Cupin type-2" evidence="1">
    <location>
        <begin position="42"/>
        <end position="99"/>
    </location>
</feature>
<reference evidence="2" key="1">
    <citation type="submission" date="2022-12" db="EMBL/GenBank/DDBJ databases">
        <title>Genome sequence of HCMS5-2.</title>
        <authorList>
            <person name="Woo H."/>
        </authorList>
    </citation>
    <scope>NUCLEOTIDE SEQUENCE</scope>
    <source>
        <strain evidence="2">HCMS5-2</strain>
    </source>
</reference>
<dbReference type="Pfam" id="PF07883">
    <property type="entry name" value="Cupin_2"/>
    <property type="match status" value="1"/>
</dbReference>
<gene>
    <name evidence="2" type="ORF">O0955_00375</name>
</gene>
<dbReference type="Proteomes" id="UP001144347">
    <property type="component" value="Unassembled WGS sequence"/>
</dbReference>
<dbReference type="InterPro" id="IPR052535">
    <property type="entry name" value="Bacilysin_H2HPP_isomerase"/>
</dbReference>
<dbReference type="PIRSF" id="PIRSF029883">
    <property type="entry name" value="KdgF"/>
    <property type="match status" value="1"/>
</dbReference>
<organism evidence="2 3">
    <name type="scientific">Pedobacter punctiformis</name>
    <dbReference type="NCBI Taxonomy" id="3004097"/>
    <lineage>
        <taxon>Bacteria</taxon>
        <taxon>Pseudomonadati</taxon>
        <taxon>Bacteroidota</taxon>
        <taxon>Sphingobacteriia</taxon>
        <taxon>Sphingobacteriales</taxon>
        <taxon>Sphingobacteriaceae</taxon>
        <taxon>Pedobacter</taxon>
    </lineage>
</organism>
<evidence type="ECO:0000313" key="2">
    <source>
        <dbReference type="EMBL" id="MCZ4242442.1"/>
    </source>
</evidence>
<dbReference type="SUPFAM" id="SSF51182">
    <property type="entry name" value="RmlC-like cupins"/>
    <property type="match status" value="1"/>
</dbReference>
<dbReference type="CDD" id="cd02238">
    <property type="entry name" value="cupin_KdgF"/>
    <property type="match status" value="1"/>
</dbReference>
<sequence>MNYNNLTDKALITDNDISWEDLGDGVKRKIMAYNESLMLVKVQFDKNAVGAIHQHPHLQMSYVAEGSFEVSMADEKKILNQGDVFFAQSNVFHGVVCLEAGLLIDIFNPHREDFLSPSQK</sequence>
<keyword evidence="3" id="KW-1185">Reference proteome</keyword>
<name>A0ABT4L3E1_9SPHI</name>
<dbReference type="InterPro" id="IPR013096">
    <property type="entry name" value="Cupin_2"/>
</dbReference>
<dbReference type="RefSeq" id="WP_269425559.1">
    <property type="nucleotide sequence ID" value="NZ_JAPWGM010000001.1"/>
</dbReference>
<accession>A0ABT4L3E1</accession>
<evidence type="ECO:0000313" key="3">
    <source>
        <dbReference type="Proteomes" id="UP001144347"/>
    </source>
</evidence>
<protein>
    <submittedName>
        <fullName evidence="2">Cupin domain-containing protein</fullName>
    </submittedName>
</protein>